<dbReference type="PROSITE" id="PS50038">
    <property type="entry name" value="FZ"/>
    <property type="match status" value="1"/>
</dbReference>
<keyword evidence="3" id="KW-1133">Transmembrane helix</keyword>
<keyword evidence="3" id="KW-0472">Membrane</keyword>
<feature type="transmembrane region" description="Helical" evidence="3">
    <location>
        <begin position="370"/>
        <end position="391"/>
    </location>
</feature>
<name>A0ABP0NK44_9DINO</name>
<reference evidence="6 7" key="1">
    <citation type="submission" date="2024-02" db="EMBL/GenBank/DDBJ databases">
        <authorList>
            <person name="Chen Y."/>
            <person name="Shah S."/>
            <person name="Dougan E. K."/>
            <person name="Thang M."/>
            <person name="Chan C."/>
        </authorList>
    </citation>
    <scope>NUCLEOTIDE SEQUENCE [LARGE SCALE GENOMIC DNA]</scope>
</reference>
<gene>
    <name evidence="6" type="ORF">SCF082_LOCUS32789</name>
</gene>
<evidence type="ECO:0000256" key="3">
    <source>
        <dbReference type="SAM" id="Phobius"/>
    </source>
</evidence>
<proteinExistence type="predicted"/>
<comment type="caution">
    <text evidence="6">The sequence shown here is derived from an EMBL/GenBank/DDBJ whole genome shotgun (WGS) entry which is preliminary data.</text>
</comment>
<feature type="transmembrane region" description="Helical" evidence="3">
    <location>
        <begin position="411"/>
        <end position="430"/>
    </location>
</feature>
<dbReference type="Proteomes" id="UP001642464">
    <property type="component" value="Unassembled WGS sequence"/>
</dbReference>
<feature type="transmembrane region" description="Helical" evidence="3">
    <location>
        <begin position="476"/>
        <end position="498"/>
    </location>
</feature>
<keyword evidence="3" id="KW-0812">Transmembrane</keyword>
<keyword evidence="1" id="KW-1015">Disulfide bond</keyword>
<evidence type="ECO:0000259" key="5">
    <source>
        <dbReference type="PROSITE" id="PS50038"/>
    </source>
</evidence>
<dbReference type="InterPro" id="IPR036790">
    <property type="entry name" value="Frizzled_dom_sf"/>
</dbReference>
<feature type="domain" description="FZ" evidence="5">
    <location>
        <begin position="41"/>
        <end position="155"/>
    </location>
</feature>
<feature type="compositionally biased region" description="Polar residues" evidence="2">
    <location>
        <begin position="666"/>
        <end position="683"/>
    </location>
</feature>
<dbReference type="Gene3D" id="1.10.2000.10">
    <property type="entry name" value="Frizzled cysteine-rich domain"/>
    <property type="match status" value="1"/>
</dbReference>
<dbReference type="SUPFAM" id="SSF63501">
    <property type="entry name" value="Frizzled cysteine-rich domain"/>
    <property type="match status" value="1"/>
</dbReference>
<sequence>MKSKPGCSAAFWAIAAVVFLAPFTKAQRPPPSLDETKRFWGRCETLPETSFCAKYGAKGGSQVWILDGMTMASTEARTGLLIRASSLLSTVGSSFCDEQLTRILCDMVFPVCGSVEGVEVPMQICEGQCQDMFGACAEGIPSLELVGASFMVPTCGTVDSINGTSRHGSLGLIYAHFLDQWEGRPIFQQEDTVPLTLPPGVNNGSTVDVGCSQANLAAYSCKRKRCVAPYVESSYSTSKSGDHESCEDYSEPTKSCTDCASDCSLACPLDSWSDAEWNAQWVARWLPGILSIPLNALVLTSELRKIKQPDMKRQVPKNTYLFYCAAFGLLYATLDAVPVMFFKFDMKCQGRKSHDAVTKDWHSYCTVGRFSIHVLQMLYASVFVVLQQLFVKLRAAAKLQQGYRQSRLSSWLSHLLIFGMPLTLLLAHALHPTSNGYPNSIDLERRSINLRDMRIGNYFRYGFACGPRFESNHIEWAIVMVPIIMLSTLLMLVSFALIKIVMAMGTPDISSGAVRSANRKINIMLARKMVRFALVCVLLAGLNLGAVVPFLESALEAGQKVEEWNNCAVFGVIPETCPPGTFTYQGCSFTTVDYDNLTATEARCGKASDYAPKAFPILLMHLSYSLPAFTFGILFGFPAFRELQKKRRKGRVKIGVRTTTVRTSSASNPGIKSTKSTTKMVAT</sequence>
<keyword evidence="4" id="KW-0732">Signal</keyword>
<feature type="transmembrane region" description="Helical" evidence="3">
    <location>
        <begin position="618"/>
        <end position="640"/>
    </location>
</feature>
<keyword evidence="7" id="KW-1185">Reference proteome</keyword>
<feature type="transmembrane region" description="Helical" evidence="3">
    <location>
        <begin position="529"/>
        <end position="551"/>
    </location>
</feature>
<dbReference type="EMBL" id="CAXAMM010028669">
    <property type="protein sequence ID" value="CAK9063242.1"/>
    <property type="molecule type" value="Genomic_DNA"/>
</dbReference>
<evidence type="ECO:0000256" key="1">
    <source>
        <dbReference type="ARBA" id="ARBA00023157"/>
    </source>
</evidence>
<feature type="signal peptide" evidence="4">
    <location>
        <begin position="1"/>
        <end position="26"/>
    </location>
</feature>
<evidence type="ECO:0000313" key="6">
    <source>
        <dbReference type="EMBL" id="CAK9063242.1"/>
    </source>
</evidence>
<feature type="transmembrane region" description="Helical" evidence="3">
    <location>
        <begin position="320"/>
        <end position="342"/>
    </location>
</feature>
<feature type="chain" id="PRO_5045076514" description="FZ domain-containing protein" evidence="4">
    <location>
        <begin position="27"/>
        <end position="683"/>
    </location>
</feature>
<accession>A0ABP0NK44</accession>
<dbReference type="InterPro" id="IPR020067">
    <property type="entry name" value="Frizzled_dom"/>
</dbReference>
<feature type="transmembrane region" description="Helical" evidence="3">
    <location>
        <begin position="281"/>
        <end position="299"/>
    </location>
</feature>
<evidence type="ECO:0000256" key="2">
    <source>
        <dbReference type="SAM" id="MobiDB-lite"/>
    </source>
</evidence>
<protein>
    <recommendedName>
        <fullName evidence="5">FZ domain-containing protein</fullName>
    </recommendedName>
</protein>
<evidence type="ECO:0000313" key="7">
    <source>
        <dbReference type="Proteomes" id="UP001642464"/>
    </source>
</evidence>
<organism evidence="6 7">
    <name type="scientific">Durusdinium trenchii</name>
    <dbReference type="NCBI Taxonomy" id="1381693"/>
    <lineage>
        <taxon>Eukaryota</taxon>
        <taxon>Sar</taxon>
        <taxon>Alveolata</taxon>
        <taxon>Dinophyceae</taxon>
        <taxon>Suessiales</taxon>
        <taxon>Symbiodiniaceae</taxon>
        <taxon>Durusdinium</taxon>
    </lineage>
</organism>
<evidence type="ECO:0000256" key="4">
    <source>
        <dbReference type="SAM" id="SignalP"/>
    </source>
</evidence>
<feature type="region of interest" description="Disordered" evidence="2">
    <location>
        <begin position="663"/>
        <end position="683"/>
    </location>
</feature>